<evidence type="ECO:0008006" key="10">
    <source>
        <dbReference type="Google" id="ProtNLM"/>
    </source>
</evidence>
<dbReference type="EMBL" id="DS566025">
    <property type="status" value="NOT_ANNOTATED_CDS"/>
    <property type="molecule type" value="Genomic_DNA"/>
</dbReference>
<evidence type="ECO:0000259" key="6">
    <source>
        <dbReference type="PROSITE" id="PS51253"/>
    </source>
</evidence>
<evidence type="ECO:0000256" key="3">
    <source>
        <dbReference type="ARBA" id="ARBA00023125"/>
    </source>
</evidence>
<dbReference type="PANTHER" id="PTHR10913:SF45">
    <property type="entry name" value="FOLLISTATIN, ISOFORM A-RELATED"/>
    <property type="match status" value="1"/>
</dbReference>
<feature type="compositionally biased region" description="Polar residues" evidence="5">
    <location>
        <begin position="340"/>
        <end position="349"/>
    </location>
</feature>
<keyword evidence="3" id="KW-0238">DNA-binding</keyword>
<name>H3GN32_PHYRM</name>
<reference evidence="8" key="2">
    <citation type="submission" date="2015-06" db="UniProtKB">
        <authorList>
            <consortium name="EnsemblProtists"/>
        </authorList>
    </citation>
    <scope>IDENTIFICATION</scope>
    <source>
        <strain evidence="8">Pr102</strain>
    </source>
</reference>
<sequence length="665" mass="73481">MPRKSSAMDASNSAARRRGPKPLLSAELETQLTQWALARQSSGLRVSRDDVITQAQEMLRKEETQEEAKSVGMGWCNRFVARHPELNLRSGSLTNVKKGNPSSNEEILNIPVSDDMLPDAAVNVQAKASFKNPEVVNQVDLKENEGGEVEEAAELVKTRKYNRKHMEAAVEMYLAGRPMSEVTQRFPLLHQRTIRRRVLRVQRGEVDRRRGPRPLLEGEPEQELVAWILDMQSRGTRVTKHDILARANEKYRALNGGVGGEDRLKEGWLRRFKERHPVLSGRAPGKERLEEKEGLGTEEKKELLSGDGELASSTQSPDGQQELMPASERLGDQLKRSDPAVTTTENSATVAKKQRTEEKTSSVRRGAILPERRQSEKDENVRKLDAIMQSNQRLEEMQRQQLEMLKQLSAAAILTSTCSRACGSFGQCFVYKDAEYCAPLCAPGRCDDEKEACILRGVAPCISEPCLPEAVCEPRQTSMVSVDNSITSSACKLNCQLVSSPVCGSDGVSYANSCFLKEARCTTANPNLNVASRGLCKSEKDVNAEYNPPPAPSSSSTNENCLAATICSDVLDPVCTTAGTMRNLCYFNREQRCRQTTLTVIRTGSCEDSNVAPLCPATCTQTYSPVCASNGQLYGNECLFRQAKCARRDLLAVNIEPRALSECQA</sequence>
<feature type="region of interest" description="Disordered" evidence="5">
    <location>
        <begin position="279"/>
        <end position="380"/>
    </location>
</feature>
<dbReference type="VEuPathDB" id="FungiDB:KRP22_10364"/>
<dbReference type="Gene3D" id="3.30.60.30">
    <property type="match status" value="3"/>
</dbReference>
<dbReference type="Pfam" id="PF03221">
    <property type="entry name" value="HTH_Tnp_Tc5"/>
    <property type="match status" value="2"/>
</dbReference>
<dbReference type="InterPro" id="IPR002350">
    <property type="entry name" value="Kazal_dom"/>
</dbReference>
<feature type="domain" description="Kazal-like" evidence="7">
    <location>
        <begin position="609"/>
        <end position="665"/>
    </location>
</feature>
<dbReference type="EnsemblProtists" id="Phyra77979">
    <property type="protein sequence ID" value="Phyra77979"/>
    <property type="gene ID" value="Phyra77979"/>
</dbReference>
<dbReference type="VEuPathDB" id="FungiDB:KRP22_10363"/>
<dbReference type="InterPro" id="IPR036058">
    <property type="entry name" value="Kazal_dom_sf"/>
</dbReference>
<evidence type="ECO:0000256" key="4">
    <source>
        <dbReference type="ARBA" id="ARBA00023157"/>
    </source>
</evidence>
<evidence type="ECO:0000313" key="8">
    <source>
        <dbReference type="EnsemblProtists" id="Phyra77979"/>
    </source>
</evidence>
<dbReference type="InterPro" id="IPR009057">
    <property type="entry name" value="Homeodomain-like_sf"/>
</dbReference>
<dbReference type="STRING" id="164328.H3GN32"/>
<dbReference type="InterPro" id="IPR050653">
    <property type="entry name" value="Prot_Inhib_GrowthFact_Antg"/>
</dbReference>
<reference evidence="9" key="1">
    <citation type="journal article" date="2006" name="Science">
        <title>Phytophthora genome sequences uncover evolutionary origins and mechanisms of pathogenesis.</title>
        <authorList>
            <person name="Tyler B.M."/>
            <person name="Tripathy S."/>
            <person name="Zhang X."/>
            <person name="Dehal P."/>
            <person name="Jiang R.H."/>
            <person name="Aerts A."/>
            <person name="Arredondo F.D."/>
            <person name="Baxter L."/>
            <person name="Bensasson D."/>
            <person name="Beynon J.L."/>
            <person name="Chapman J."/>
            <person name="Damasceno C.M."/>
            <person name="Dorrance A.E."/>
            <person name="Dou D."/>
            <person name="Dickerman A.W."/>
            <person name="Dubchak I.L."/>
            <person name="Garbelotto M."/>
            <person name="Gijzen M."/>
            <person name="Gordon S.G."/>
            <person name="Govers F."/>
            <person name="Grunwald N.J."/>
            <person name="Huang W."/>
            <person name="Ivors K.L."/>
            <person name="Jones R.W."/>
            <person name="Kamoun S."/>
            <person name="Krampis K."/>
            <person name="Lamour K.H."/>
            <person name="Lee M.K."/>
            <person name="McDonald W.H."/>
            <person name="Medina M."/>
            <person name="Meijer H.J."/>
            <person name="Nordberg E.K."/>
            <person name="Maclean D.J."/>
            <person name="Ospina-Giraldo M.D."/>
            <person name="Morris P.F."/>
            <person name="Phuntumart V."/>
            <person name="Putnam N.H."/>
            <person name="Rash S."/>
            <person name="Rose J.K."/>
            <person name="Sakihama Y."/>
            <person name="Salamov A.A."/>
            <person name="Savidor A."/>
            <person name="Scheuring C.F."/>
            <person name="Smith B.M."/>
            <person name="Sobral B.W."/>
            <person name="Terry A."/>
            <person name="Torto-Alalibo T.A."/>
            <person name="Win J."/>
            <person name="Xu Z."/>
            <person name="Zhang H."/>
            <person name="Grigoriev I.V."/>
            <person name="Rokhsar D.S."/>
            <person name="Boore J.L."/>
        </authorList>
    </citation>
    <scope>NUCLEOTIDE SEQUENCE [LARGE SCALE GENOMIC DNA]</scope>
    <source>
        <strain evidence="9">Pr102</strain>
    </source>
</reference>
<accession>H3GN32</accession>
<dbReference type="Pfam" id="PF07648">
    <property type="entry name" value="Kazal_2"/>
    <property type="match status" value="3"/>
</dbReference>
<feature type="region of interest" description="Disordered" evidence="5">
    <location>
        <begin position="1"/>
        <end position="23"/>
    </location>
</feature>
<evidence type="ECO:0000313" key="9">
    <source>
        <dbReference type="Proteomes" id="UP000005238"/>
    </source>
</evidence>
<evidence type="ECO:0000256" key="2">
    <source>
        <dbReference type="ARBA" id="ARBA00022900"/>
    </source>
</evidence>
<dbReference type="InterPro" id="IPR006600">
    <property type="entry name" value="HTH_CenpB_DNA-bd_dom"/>
</dbReference>
<feature type="compositionally biased region" description="Basic and acidic residues" evidence="5">
    <location>
        <begin position="329"/>
        <end position="338"/>
    </location>
</feature>
<evidence type="ECO:0000259" key="7">
    <source>
        <dbReference type="PROSITE" id="PS51465"/>
    </source>
</evidence>
<dbReference type="Gene3D" id="1.10.10.60">
    <property type="entry name" value="Homeodomain-like"/>
    <property type="match status" value="2"/>
</dbReference>
<dbReference type="PROSITE" id="PS51465">
    <property type="entry name" value="KAZAL_2"/>
    <property type="match status" value="2"/>
</dbReference>
<dbReference type="VEuPathDB" id="FungiDB:KRP23_249"/>
<feature type="compositionally biased region" description="Basic and acidic residues" evidence="5">
    <location>
        <begin position="284"/>
        <end position="304"/>
    </location>
</feature>
<dbReference type="VEuPathDB" id="FungiDB:KRP23_248"/>
<evidence type="ECO:0000256" key="5">
    <source>
        <dbReference type="SAM" id="MobiDB-lite"/>
    </source>
</evidence>
<dbReference type="GO" id="GO:0005576">
    <property type="term" value="C:extracellular region"/>
    <property type="evidence" value="ECO:0000318"/>
    <property type="project" value="GO_Central"/>
</dbReference>
<dbReference type="SUPFAM" id="SSF100895">
    <property type="entry name" value="Kazal-type serine protease inhibitors"/>
    <property type="match status" value="3"/>
</dbReference>
<dbReference type="SMART" id="SM00280">
    <property type="entry name" value="KAZAL"/>
    <property type="match status" value="3"/>
</dbReference>
<dbReference type="SUPFAM" id="SSF46689">
    <property type="entry name" value="Homeodomain-like"/>
    <property type="match status" value="1"/>
</dbReference>
<dbReference type="PANTHER" id="PTHR10913">
    <property type="entry name" value="FOLLISTATIN-RELATED"/>
    <property type="match status" value="1"/>
</dbReference>
<dbReference type="SMART" id="SM00674">
    <property type="entry name" value="CENPB"/>
    <property type="match status" value="2"/>
</dbReference>
<organism evidence="8 9">
    <name type="scientific">Phytophthora ramorum</name>
    <name type="common">Sudden oak death agent</name>
    <dbReference type="NCBI Taxonomy" id="164328"/>
    <lineage>
        <taxon>Eukaryota</taxon>
        <taxon>Sar</taxon>
        <taxon>Stramenopiles</taxon>
        <taxon>Oomycota</taxon>
        <taxon>Peronosporomycetes</taxon>
        <taxon>Peronosporales</taxon>
        <taxon>Peronosporaceae</taxon>
        <taxon>Phytophthora</taxon>
    </lineage>
</organism>
<dbReference type="GO" id="GO:0003677">
    <property type="term" value="F:DNA binding"/>
    <property type="evidence" value="ECO:0007669"/>
    <property type="project" value="UniProtKB-KW"/>
</dbReference>
<keyword evidence="4" id="KW-1015">Disulfide bond</keyword>
<dbReference type="PROSITE" id="PS51253">
    <property type="entry name" value="HTH_CENPB"/>
    <property type="match status" value="2"/>
</dbReference>
<dbReference type="Proteomes" id="UP000005238">
    <property type="component" value="Unassembled WGS sequence"/>
</dbReference>
<keyword evidence="9" id="KW-1185">Reference proteome</keyword>
<feature type="domain" description="HTH CENPB-type" evidence="6">
    <location>
        <begin position="208"/>
        <end position="282"/>
    </location>
</feature>
<feature type="domain" description="HTH CENPB-type" evidence="6">
    <location>
        <begin position="16"/>
        <end position="89"/>
    </location>
</feature>
<dbReference type="CDD" id="cd00104">
    <property type="entry name" value="KAZAL_FS"/>
    <property type="match status" value="3"/>
</dbReference>
<dbReference type="InParanoid" id="H3GN32"/>
<keyword evidence="2" id="KW-0722">Serine protease inhibitor</keyword>
<proteinExistence type="predicted"/>
<evidence type="ECO:0000256" key="1">
    <source>
        <dbReference type="ARBA" id="ARBA00022690"/>
    </source>
</evidence>
<dbReference type="eggNOG" id="KOG3649">
    <property type="taxonomic scope" value="Eukaryota"/>
</dbReference>
<feature type="compositionally biased region" description="Basic and acidic residues" evidence="5">
    <location>
        <begin position="370"/>
        <end position="380"/>
    </location>
</feature>
<keyword evidence="1" id="KW-0646">Protease inhibitor</keyword>
<protein>
    <recommendedName>
        <fullName evidence="10">HTH CENPB-type domain-containing protein</fullName>
    </recommendedName>
</protein>
<feature type="domain" description="Kazal-like" evidence="7">
    <location>
        <begin position="485"/>
        <end position="538"/>
    </location>
</feature>
<dbReference type="HOGENOM" id="CLU_397163_0_0_1"/>
<dbReference type="AlphaFoldDB" id="H3GN32"/>